<dbReference type="SMART" id="SM00282">
    <property type="entry name" value="LamG"/>
    <property type="match status" value="1"/>
</dbReference>
<reference evidence="5 6" key="1">
    <citation type="journal article" date="2013" name="Mar. Genomics">
        <title>Expression of sulfatases in Rhodopirellula baltica and the diversity of sulfatases in the genus Rhodopirellula.</title>
        <authorList>
            <person name="Wegner C.E."/>
            <person name="Richter-Heitmann T."/>
            <person name="Klindworth A."/>
            <person name="Klockow C."/>
            <person name="Richter M."/>
            <person name="Achstetter T."/>
            <person name="Glockner F.O."/>
            <person name="Harder J."/>
        </authorList>
    </citation>
    <scope>NUCLEOTIDE SEQUENCE [LARGE SCALE GENOMIC DNA]</scope>
    <source>
        <strain evidence="5 6">SM41</strain>
    </source>
</reference>
<dbReference type="PANTHER" id="PTHR16509">
    <property type="match status" value="1"/>
</dbReference>
<organism evidence="5 6">
    <name type="scientific">Rhodopirellula sallentina SM41</name>
    <dbReference type="NCBI Taxonomy" id="1263870"/>
    <lineage>
        <taxon>Bacteria</taxon>
        <taxon>Pseudomonadati</taxon>
        <taxon>Planctomycetota</taxon>
        <taxon>Planctomycetia</taxon>
        <taxon>Pirellulales</taxon>
        <taxon>Pirellulaceae</taxon>
        <taxon>Rhodopirellula</taxon>
    </lineage>
</organism>
<comment type="caution">
    <text evidence="5">The sequence shown here is derived from an EMBL/GenBank/DDBJ whole genome shotgun (WGS) entry which is preliminary data.</text>
</comment>
<dbReference type="PATRIC" id="fig|1263870.3.peg.2685"/>
<evidence type="ECO:0000313" key="5">
    <source>
        <dbReference type="EMBL" id="EMI56027.1"/>
    </source>
</evidence>
<feature type="domain" description="LamG-like jellyroll fold" evidence="4">
    <location>
        <begin position="432"/>
        <end position="568"/>
    </location>
</feature>
<dbReference type="Gene3D" id="2.60.120.200">
    <property type="match status" value="1"/>
</dbReference>
<dbReference type="Pfam" id="PF00149">
    <property type="entry name" value="Metallophos"/>
    <property type="match status" value="1"/>
</dbReference>
<evidence type="ECO:0000259" key="3">
    <source>
        <dbReference type="SMART" id="SM00282"/>
    </source>
</evidence>
<protein>
    <submittedName>
        <fullName evidence="5">Beta-galactosidase</fullName>
    </submittedName>
</protein>
<keyword evidence="1" id="KW-0732">Signal</keyword>
<keyword evidence="6" id="KW-1185">Reference proteome</keyword>
<keyword evidence="2" id="KW-1015">Disulfide bond</keyword>
<dbReference type="SMART" id="SM00560">
    <property type="entry name" value="LamGL"/>
    <property type="match status" value="1"/>
</dbReference>
<feature type="domain" description="Laminin G" evidence="3">
    <location>
        <begin position="432"/>
        <end position="558"/>
    </location>
</feature>
<dbReference type="InterPro" id="IPR006558">
    <property type="entry name" value="LamG-like"/>
</dbReference>
<dbReference type="PANTHER" id="PTHR16509:SF1">
    <property type="entry name" value="MANGANESE-DEPENDENT ADP-RIBOSE_CDP-ALCOHOL DIPHOSPHATASE"/>
    <property type="match status" value="1"/>
</dbReference>
<dbReference type="SUPFAM" id="SSF56300">
    <property type="entry name" value="Metallo-dependent phosphatases"/>
    <property type="match status" value="1"/>
</dbReference>
<evidence type="ECO:0000259" key="4">
    <source>
        <dbReference type="SMART" id="SM00560"/>
    </source>
</evidence>
<dbReference type="InterPro" id="IPR001791">
    <property type="entry name" value="Laminin_G"/>
</dbReference>
<gene>
    <name evidence="5" type="ORF">RSSM_02525</name>
</gene>
<name>M5U3J6_9BACT</name>
<sequence>MPLASDEDSFHFVIYGDRTSGVPAGLKVLEQAVDDTNLLAPDLVMTVGDLVQGYNETPTWMTQMKEYRQIMDNLRMKWFPVAGNHDVYWRGDGKTPQGHHESNYEEHFGPLWYTFAHKNAGFIVLYSDEGDPVTNEKSFSEGRLQTMSSEQLEFLKQSLEMHSERDHVFVFLHHPRWIGGGYSGGNWDVVHEMLREAGNVSAVFAGHIHHMRFDGPKDGIAYYALATTGGHLSADIPGAGYLHHMNIVTVRPESVSVAALPIGSVIDPTDFTPEFIAEIDAARSIRPKEVSNSLQMDIDGNGSGVVVYEVSNSTPRDIDATVSFDPATRDWLTSLDHDHFTIKAGEKKRFEIAFQRIAQPGVELTIPRLTFTKEYLGESVRIALPATSMPVGLKLAALPAGFFRDADNLCLKTQDGKSVVRIESSDLPLHRGPFTLEAWVNPENVHGEQGIVAKMHSSEFAFFMKEGTPQFSVHLGGRYVTARSPSVLKTGRWTHLAGVYDGNEVRLYIDGKLVSSKPGKGKRKVNRLPLYIGADPGKAGEATRPFRGMIDEVKISEGEVYQANFTPERRPTPTDETVMLLHFDRTLGPFLLDHSSSAIKGSLGVNAELVPSF</sequence>
<dbReference type="CDD" id="cd00110">
    <property type="entry name" value="LamG"/>
    <property type="match status" value="1"/>
</dbReference>
<dbReference type="Proteomes" id="UP000011885">
    <property type="component" value="Unassembled WGS sequence"/>
</dbReference>
<dbReference type="AlphaFoldDB" id="M5U3J6"/>
<dbReference type="SUPFAM" id="SSF49899">
    <property type="entry name" value="Concanavalin A-like lectins/glucanases"/>
    <property type="match status" value="1"/>
</dbReference>
<dbReference type="Gene3D" id="3.60.21.10">
    <property type="match status" value="1"/>
</dbReference>
<dbReference type="GO" id="GO:0016787">
    <property type="term" value="F:hydrolase activity"/>
    <property type="evidence" value="ECO:0007669"/>
    <property type="project" value="InterPro"/>
</dbReference>
<dbReference type="InterPro" id="IPR029052">
    <property type="entry name" value="Metallo-depent_PP-like"/>
</dbReference>
<evidence type="ECO:0000256" key="1">
    <source>
        <dbReference type="ARBA" id="ARBA00022729"/>
    </source>
</evidence>
<evidence type="ECO:0000313" key="6">
    <source>
        <dbReference type="Proteomes" id="UP000011885"/>
    </source>
</evidence>
<dbReference type="Pfam" id="PF13385">
    <property type="entry name" value="Laminin_G_3"/>
    <property type="match status" value="1"/>
</dbReference>
<evidence type="ECO:0000256" key="2">
    <source>
        <dbReference type="ARBA" id="ARBA00023157"/>
    </source>
</evidence>
<dbReference type="EMBL" id="ANOH01000178">
    <property type="protein sequence ID" value="EMI56027.1"/>
    <property type="molecule type" value="Genomic_DNA"/>
</dbReference>
<dbReference type="InterPro" id="IPR004843">
    <property type="entry name" value="Calcineurin-like_PHP"/>
</dbReference>
<accession>M5U3J6</accession>
<proteinExistence type="predicted"/>
<dbReference type="InterPro" id="IPR013320">
    <property type="entry name" value="ConA-like_dom_sf"/>
</dbReference>